<proteinExistence type="predicted"/>
<name>A0A1L7WHT1_9HELO</name>
<protein>
    <submittedName>
        <fullName evidence="1">Uncharacterized protein</fullName>
    </submittedName>
</protein>
<sequence>MLTCESGQNRSDRRLSCLDADIPPIAAEIQREVKIDRTRPDNILILSLSSNASEVRELFVENLARIRNATELALNGTVYISAASYPSDVFPRKPLFDAIYQTEREIFYEPPLHRIITSLNAARLAYSFNSADGLVVELKWSSISQRFVHIISWLWSSTRGFSRCPFSRTSTTPSQHAWKDFATLSSTFMAHATAAATFEASGMCFVQEAIVEALPDLRDKMRFDIDPHWVTAAGAAQRASYGIDIMEILGEPIRIPYIQQQFGAFRYW</sequence>
<reference evidence="1 2" key="1">
    <citation type="submission" date="2016-03" db="EMBL/GenBank/DDBJ databases">
        <authorList>
            <person name="Ploux O."/>
        </authorList>
    </citation>
    <scope>NUCLEOTIDE SEQUENCE [LARGE SCALE GENOMIC DNA]</scope>
    <source>
        <strain evidence="1 2">UAMH 11012</strain>
    </source>
</reference>
<evidence type="ECO:0000313" key="1">
    <source>
        <dbReference type="EMBL" id="CZR52302.1"/>
    </source>
</evidence>
<gene>
    <name evidence="1" type="ORF">PAC_02179</name>
</gene>
<organism evidence="1 2">
    <name type="scientific">Phialocephala subalpina</name>
    <dbReference type="NCBI Taxonomy" id="576137"/>
    <lineage>
        <taxon>Eukaryota</taxon>
        <taxon>Fungi</taxon>
        <taxon>Dikarya</taxon>
        <taxon>Ascomycota</taxon>
        <taxon>Pezizomycotina</taxon>
        <taxon>Leotiomycetes</taxon>
        <taxon>Helotiales</taxon>
        <taxon>Mollisiaceae</taxon>
        <taxon>Phialocephala</taxon>
        <taxon>Phialocephala fortinii species complex</taxon>
    </lineage>
</organism>
<dbReference type="AlphaFoldDB" id="A0A1L7WHT1"/>
<dbReference type="Proteomes" id="UP000184330">
    <property type="component" value="Unassembled WGS sequence"/>
</dbReference>
<evidence type="ECO:0000313" key="2">
    <source>
        <dbReference type="Proteomes" id="UP000184330"/>
    </source>
</evidence>
<keyword evidence="2" id="KW-1185">Reference proteome</keyword>
<dbReference type="EMBL" id="FJOG01000002">
    <property type="protein sequence ID" value="CZR52302.1"/>
    <property type="molecule type" value="Genomic_DNA"/>
</dbReference>
<accession>A0A1L7WHT1</accession>